<name>A0A812K819_SYMPI</name>
<protein>
    <submittedName>
        <fullName evidence="1">Uncharacterized protein</fullName>
    </submittedName>
</protein>
<dbReference type="OrthoDB" id="411511at2759"/>
<organism evidence="1 2">
    <name type="scientific">Symbiodinium pilosum</name>
    <name type="common">Dinoflagellate</name>
    <dbReference type="NCBI Taxonomy" id="2952"/>
    <lineage>
        <taxon>Eukaryota</taxon>
        <taxon>Sar</taxon>
        <taxon>Alveolata</taxon>
        <taxon>Dinophyceae</taxon>
        <taxon>Suessiales</taxon>
        <taxon>Symbiodiniaceae</taxon>
        <taxon>Symbiodinium</taxon>
    </lineage>
</organism>
<dbReference type="AlphaFoldDB" id="A0A812K819"/>
<keyword evidence="2" id="KW-1185">Reference proteome</keyword>
<evidence type="ECO:0000313" key="1">
    <source>
        <dbReference type="EMBL" id="CAE7218729.1"/>
    </source>
</evidence>
<reference evidence="1" key="1">
    <citation type="submission" date="2021-02" db="EMBL/GenBank/DDBJ databases">
        <authorList>
            <person name="Dougan E. K."/>
            <person name="Rhodes N."/>
            <person name="Thang M."/>
            <person name="Chan C."/>
        </authorList>
    </citation>
    <scope>NUCLEOTIDE SEQUENCE</scope>
</reference>
<sequence>MGSQFAELTVGVFGRIMGGGGWSTIRKVGGNFGVKADWLEEHFHMSRTAGKVFASETAMKEYESQMRVKRGKKSWTGGLRIKREKHKKKMQQIKERFVNPRDWNKRTRMPTYRDIKRGIAKPLEDYLGKTHL</sequence>
<comment type="caution">
    <text evidence="1">The sequence shown here is derived from an EMBL/GenBank/DDBJ whole genome shotgun (WGS) entry which is preliminary data.</text>
</comment>
<gene>
    <name evidence="1" type="ORF">SPIL2461_LOCUS2772</name>
</gene>
<proteinExistence type="predicted"/>
<evidence type="ECO:0000313" key="2">
    <source>
        <dbReference type="Proteomes" id="UP000649617"/>
    </source>
</evidence>
<accession>A0A812K819</accession>
<dbReference type="Proteomes" id="UP000649617">
    <property type="component" value="Unassembled WGS sequence"/>
</dbReference>
<dbReference type="EMBL" id="CAJNIZ010003113">
    <property type="protein sequence ID" value="CAE7218729.1"/>
    <property type="molecule type" value="Genomic_DNA"/>
</dbReference>